<evidence type="ECO:0000256" key="4">
    <source>
        <dbReference type="SAM" id="MobiDB-lite"/>
    </source>
</evidence>
<dbReference type="InterPro" id="IPR051685">
    <property type="entry name" value="Ycf3/AcsC/BcsC/TPR_MFPF"/>
</dbReference>
<name>A0A843S8V3_9BURK</name>
<protein>
    <submittedName>
        <fullName evidence="6">Tetratricopeptide repeat protein</fullName>
    </submittedName>
</protein>
<dbReference type="PROSITE" id="PS50005">
    <property type="entry name" value="TPR"/>
    <property type="match status" value="2"/>
</dbReference>
<evidence type="ECO:0000256" key="5">
    <source>
        <dbReference type="SAM" id="Phobius"/>
    </source>
</evidence>
<evidence type="ECO:0000256" key="2">
    <source>
        <dbReference type="ARBA" id="ARBA00022803"/>
    </source>
</evidence>
<keyword evidence="7" id="KW-1185">Reference proteome</keyword>
<dbReference type="AlphaFoldDB" id="A0A843S8V3"/>
<proteinExistence type="predicted"/>
<feature type="repeat" description="TPR" evidence="3">
    <location>
        <begin position="281"/>
        <end position="314"/>
    </location>
</feature>
<keyword evidence="5" id="KW-0472">Membrane</keyword>
<dbReference type="SMART" id="SM00028">
    <property type="entry name" value="TPR"/>
    <property type="match status" value="3"/>
</dbReference>
<feature type="compositionally biased region" description="Low complexity" evidence="4">
    <location>
        <begin position="113"/>
        <end position="135"/>
    </location>
</feature>
<accession>A0A843S8V3</accession>
<evidence type="ECO:0000256" key="1">
    <source>
        <dbReference type="ARBA" id="ARBA00022737"/>
    </source>
</evidence>
<dbReference type="SUPFAM" id="SSF48452">
    <property type="entry name" value="TPR-like"/>
    <property type="match status" value="1"/>
</dbReference>
<evidence type="ECO:0000313" key="7">
    <source>
        <dbReference type="Proteomes" id="UP000444318"/>
    </source>
</evidence>
<feature type="transmembrane region" description="Helical" evidence="5">
    <location>
        <begin position="40"/>
        <end position="60"/>
    </location>
</feature>
<keyword evidence="5" id="KW-0812">Transmembrane</keyword>
<comment type="caution">
    <text evidence="6">The sequence shown here is derived from an EMBL/GenBank/DDBJ whole genome shotgun (WGS) entry which is preliminary data.</text>
</comment>
<evidence type="ECO:0000313" key="6">
    <source>
        <dbReference type="EMBL" id="MQA18878.1"/>
    </source>
</evidence>
<dbReference type="Pfam" id="PF14559">
    <property type="entry name" value="TPR_19"/>
    <property type="match status" value="1"/>
</dbReference>
<dbReference type="Proteomes" id="UP000444318">
    <property type="component" value="Unassembled WGS sequence"/>
</dbReference>
<dbReference type="InterPro" id="IPR011990">
    <property type="entry name" value="TPR-like_helical_dom_sf"/>
</dbReference>
<sequence length="364" mass="38784">MSLINKMLQDLDARGGAGDGALRQQQLHAVGGQVRDKRPLVIAGSLALAAVVVGGGWFGWQYWQSHRAASLPAVAQVAAKPPAPVAPAPAAASQPAAVKVAAMPPEPMATQEAAAPAPHKPAAVPAAPAATPHVAASHDAPHAVPAPAERKPVRQAAARSSDDAVGNTGTITHDISPKQMAENTYRRGLVALQEGRVNAALADFDRALEIDPRNEAARQTNISLLLEQKRNEDAVRQLRLALGIDPRQPGLAMVLARLQLEKGGPALETLMTTLPYAGNSAEYQAFLAGVLQREQRHTEAADHYREALRLMPQNGVWWMGLGISLQADMHLPEAREAYRRARAANGLSPELQAFIDRKIESLSR</sequence>
<gene>
    <name evidence="6" type="ORF">GEV01_05055</name>
</gene>
<dbReference type="Gene3D" id="1.25.40.10">
    <property type="entry name" value="Tetratricopeptide repeat domain"/>
    <property type="match status" value="2"/>
</dbReference>
<keyword evidence="1" id="KW-0677">Repeat</keyword>
<organism evidence="6 7">
    <name type="scientific">Rugamonas rivuli</name>
    <dbReference type="NCBI Taxonomy" id="2743358"/>
    <lineage>
        <taxon>Bacteria</taxon>
        <taxon>Pseudomonadati</taxon>
        <taxon>Pseudomonadota</taxon>
        <taxon>Betaproteobacteria</taxon>
        <taxon>Burkholderiales</taxon>
        <taxon>Oxalobacteraceae</taxon>
        <taxon>Telluria group</taxon>
        <taxon>Rugamonas</taxon>
    </lineage>
</organism>
<evidence type="ECO:0000256" key="3">
    <source>
        <dbReference type="PROSITE-ProRule" id="PRU00339"/>
    </source>
</evidence>
<feature type="repeat" description="TPR" evidence="3">
    <location>
        <begin position="181"/>
        <end position="214"/>
    </location>
</feature>
<reference evidence="6 7" key="1">
    <citation type="submission" date="2019-10" db="EMBL/GenBank/DDBJ databases">
        <title>Two novel species isolated from a subtropical stream in China.</title>
        <authorList>
            <person name="Lu H."/>
        </authorList>
    </citation>
    <scope>NUCLEOTIDE SEQUENCE [LARGE SCALE GENOMIC DNA]</scope>
    <source>
        <strain evidence="6 7">FT103W</strain>
    </source>
</reference>
<dbReference type="PANTHER" id="PTHR44943:SF8">
    <property type="entry name" value="TPR REPEAT-CONTAINING PROTEIN MJ0263"/>
    <property type="match status" value="1"/>
</dbReference>
<dbReference type="PANTHER" id="PTHR44943">
    <property type="entry name" value="CELLULOSE SYNTHASE OPERON PROTEIN C"/>
    <property type="match status" value="1"/>
</dbReference>
<feature type="region of interest" description="Disordered" evidence="4">
    <location>
        <begin position="109"/>
        <end position="175"/>
    </location>
</feature>
<dbReference type="InterPro" id="IPR019734">
    <property type="entry name" value="TPR_rpt"/>
</dbReference>
<keyword evidence="2 3" id="KW-0802">TPR repeat</keyword>
<keyword evidence="5" id="KW-1133">Transmembrane helix</keyword>
<dbReference type="EMBL" id="WHUF01000001">
    <property type="protein sequence ID" value="MQA18878.1"/>
    <property type="molecule type" value="Genomic_DNA"/>
</dbReference>